<proteinExistence type="inferred from homology"/>
<dbReference type="PANTHER" id="PTHR30024:SF47">
    <property type="entry name" value="TAURINE-BINDING PERIPLASMIC PROTEIN"/>
    <property type="match status" value="1"/>
</dbReference>
<dbReference type="Pfam" id="PF09084">
    <property type="entry name" value="NMT1"/>
    <property type="match status" value="1"/>
</dbReference>
<dbReference type="OrthoDB" id="5292144at2"/>
<keyword evidence="7" id="KW-1185">Reference proteome</keyword>
<dbReference type="Proteomes" id="UP000285310">
    <property type="component" value="Unassembled WGS sequence"/>
</dbReference>
<dbReference type="AlphaFoldDB" id="A0A423PWM2"/>
<dbReference type="SUPFAM" id="SSF53850">
    <property type="entry name" value="Periplasmic binding protein-like II"/>
    <property type="match status" value="1"/>
</dbReference>
<comment type="similarity">
    <text evidence="2">Belongs to the bacterial solute-binding protein SsuA/TauA family.</text>
</comment>
<evidence type="ECO:0000256" key="1">
    <source>
        <dbReference type="ARBA" id="ARBA00004418"/>
    </source>
</evidence>
<evidence type="ECO:0000313" key="7">
    <source>
        <dbReference type="Proteomes" id="UP000285310"/>
    </source>
</evidence>
<keyword evidence="6" id="KW-0418">Kinase</keyword>
<dbReference type="RefSeq" id="WP_123657551.1">
    <property type="nucleotide sequence ID" value="NZ_AYKG01000012.1"/>
</dbReference>
<dbReference type="PANTHER" id="PTHR30024">
    <property type="entry name" value="ALIPHATIC SULFONATES-BINDING PROTEIN-RELATED"/>
    <property type="match status" value="1"/>
</dbReference>
<dbReference type="Gene3D" id="3.40.190.10">
    <property type="entry name" value="Periplasmic binding protein-like II"/>
    <property type="match status" value="2"/>
</dbReference>
<organism evidence="6 7">
    <name type="scientific">Salinisphaera japonica YTM-1</name>
    <dbReference type="NCBI Taxonomy" id="1209778"/>
    <lineage>
        <taxon>Bacteria</taxon>
        <taxon>Pseudomonadati</taxon>
        <taxon>Pseudomonadota</taxon>
        <taxon>Gammaproteobacteria</taxon>
        <taxon>Salinisphaerales</taxon>
        <taxon>Salinisphaeraceae</taxon>
        <taxon>Salinisphaera</taxon>
    </lineage>
</organism>
<evidence type="ECO:0000256" key="3">
    <source>
        <dbReference type="ARBA" id="ARBA00022729"/>
    </source>
</evidence>
<evidence type="ECO:0000256" key="4">
    <source>
        <dbReference type="SAM" id="SignalP"/>
    </source>
</evidence>
<feature type="domain" description="SsuA/THI5-like" evidence="5">
    <location>
        <begin position="59"/>
        <end position="248"/>
    </location>
</feature>
<dbReference type="EMBL" id="AYKG01000012">
    <property type="protein sequence ID" value="ROO30006.1"/>
    <property type="molecule type" value="Genomic_DNA"/>
</dbReference>
<accession>A0A423PWM2</accession>
<sequence length="350" mass="37765">MTVKKLSVFFIATVLLAVSPVSMAQHARDDFRIAWSIYVGWMPWAYADSQGVVDKWADKYGIDIDLVQVNDYVESINQYTSGNVDGVTATNMDALTLPAASGVDTTVIILGDYSNGNDGVVLKNARSLKDIRGRQVNLVQYSVSDYLLSRALESVGLSQRDVSPVNTADADIVGAFANPDVTAAVTWNPQLSVISNMPEANMIFSSKQIPREILDLTIVNTDVLKANPDLGKALAGAWYETMAKMAADDPKALSIMAEAAGTDLAGYRKQLAATHLYSDPANAAALMTDPELLDTMKKVARFSFEQGLLGPSAPGPDVIGIRTPAGVYGNRGNIKLRFDPRFTTHVEQAK</sequence>
<evidence type="ECO:0000256" key="2">
    <source>
        <dbReference type="ARBA" id="ARBA00010742"/>
    </source>
</evidence>
<dbReference type="GO" id="GO:0016301">
    <property type="term" value="F:kinase activity"/>
    <property type="evidence" value="ECO:0007669"/>
    <property type="project" value="UniProtKB-KW"/>
</dbReference>
<dbReference type="InterPro" id="IPR017793">
    <property type="entry name" value="ABC_transptr_urea-assoc_sub-bd"/>
</dbReference>
<comment type="subcellular location">
    <subcellularLocation>
        <location evidence="1">Periplasm</location>
    </subcellularLocation>
</comment>
<gene>
    <name evidence="6" type="ORF">SAJA_05025</name>
</gene>
<evidence type="ECO:0000313" key="6">
    <source>
        <dbReference type="EMBL" id="ROO30006.1"/>
    </source>
</evidence>
<dbReference type="InParanoid" id="A0A423PWM2"/>
<reference evidence="6 7" key="1">
    <citation type="submission" date="2013-10" db="EMBL/GenBank/DDBJ databases">
        <title>Salinisphaera japonica YTM-1 Genome Sequencing.</title>
        <authorList>
            <person name="Lai Q."/>
            <person name="Li C."/>
            <person name="Shao Z."/>
        </authorList>
    </citation>
    <scope>NUCLEOTIDE SEQUENCE [LARGE SCALE GENOMIC DNA]</scope>
    <source>
        <strain evidence="6 7">YTM-1</strain>
    </source>
</reference>
<dbReference type="NCBIfam" id="TIGR03427">
    <property type="entry name" value="ABC_peri_uca"/>
    <property type="match status" value="1"/>
</dbReference>
<keyword evidence="3 4" id="KW-0732">Signal</keyword>
<keyword evidence="6" id="KW-0808">Transferase</keyword>
<protein>
    <submittedName>
        <fullName evidence="6">Lipid kinase</fullName>
    </submittedName>
</protein>
<feature type="chain" id="PRO_5019050789" evidence="4">
    <location>
        <begin position="25"/>
        <end position="350"/>
    </location>
</feature>
<name>A0A423PWM2_9GAMM</name>
<feature type="signal peptide" evidence="4">
    <location>
        <begin position="1"/>
        <end position="24"/>
    </location>
</feature>
<dbReference type="GO" id="GO:0042597">
    <property type="term" value="C:periplasmic space"/>
    <property type="evidence" value="ECO:0007669"/>
    <property type="project" value="UniProtKB-SubCell"/>
</dbReference>
<dbReference type="InterPro" id="IPR015168">
    <property type="entry name" value="SsuA/THI5"/>
</dbReference>
<evidence type="ECO:0000259" key="5">
    <source>
        <dbReference type="Pfam" id="PF09084"/>
    </source>
</evidence>
<comment type="caution">
    <text evidence="6">The sequence shown here is derived from an EMBL/GenBank/DDBJ whole genome shotgun (WGS) entry which is preliminary data.</text>
</comment>